<evidence type="ECO:0000313" key="1">
    <source>
        <dbReference type="EMBL" id="OXE45480.1"/>
    </source>
</evidence>
<gene>
    <name evidence="1" type="ORF">ADH67_11125</name>
</gene>
<accession>A0A227KDC1</accession>
<dbReference type="GeneID" id="78361203"/>
<sequence length="84" mass="9908">MLFNAKYIRLSVGKVFFYLCGKSKTSSVFQLLSILRKILEIFFGFCVRAQVGLQRSDFEPNFGIETDLERRKINRKRLKNKVQK</sequence>
<dbReference type="AlphaFoldDB" id="A0A227KDC1"/>
<comment type="caution">
    <text evidence="1">The sequence shown here is derived from an EMBL/GenBank/DDBJ whole genome shotgun (WGS) entry which is preliminary data.</text>
</comment>
<protein>
    <submittedName>
        <fullName evidence="1">Uncharacterized protein</fullName>
    </submittedName>
</protein>
<evidence type="ECO:0000313" key="2">
    <source>
        <dbReference type="Proteomes" id="UP000214610"/>
    </source>
</evidence>
<dbReference type="EMBL" id="NHMP01000009">
    <property type="protein sequence ID" value="OXE45480.1"/>
    <property type="molecule type" value="Genomic_DNA"/>
</dbReference>
<proteinExistence type="predicted"/>
<organism evidence="1 2">
    <name type="scientific">Turicimonas muris</name>
    <dbReference type="NCBI Taxonomy" id="1796652"/>
    <lineage>
        <taxon>Bacteria</taxon>
        <taxon>Pseudomonadati</taxon>
        <taxon>Pseudomonadota</taxon>
        <taxon>Betaproteobacteria</taxon>
        <taxon>Burkholderiales</taxon>
        <taxon>Sutterellaceae</taxon>
        <taxon>Turicimonas</taxon>
    </lineage>
</organism>
<keyword evidence="2" id="KW-1185">Reference proteome</keyword>
<dbReference type="Proteomes" id="UP000214610">
    <property type="component" value="Unassembled WGS sequence"/>
</dbReference>
<dbReference type="RefSeq" id="WP_066592239.1">
    <property type="nucleotide sequence ID" value="NZ_CAMTQL010000060.1"/>
</dbReference>
<reference evidence="2" key="1">
    <citation type="submission" date="2017-05" db="EMBL/GenBank/DDBJ databases">
        <title>Improved OligoMM genomes.</title>
        <authorList>
            <person name="Garzetti D."/>
        </authorList>
    </citation>
    <scope>NUCLEOTIDE SEQUENCE [LARGE SCALE GENOMIC DNA]</scope>
    <source>
        <strain evidence="2">YL45</strain>
    </source>
</reference>
<name>A0A227KDC1_9BURK</name>